<gene>
    <name evidence="2" type="ORF">AAFF_G00100830</name>
</gene>
<sequence>MTPSTPRPSPSPDGEKECQRPPGSLTPCVPTDVAVATLSVHGFPISAGPAESKRASVTPQARSPSPVCPAAAMRPLWLESGGGSHHMTPFDLPLAFILAGREG</sequence>
<feature type="region of interest" description="Disordered" evidence="1">
    <location>
        <begin position="44"/>
        <end position="67"/>
    </location>
</feature>
<feature type="region of interest" description="Disordered" evidence="1">
    <location>
        <begin position="1"/>
        <end position="26"/>
    </location>
</feature>
<protein>
    <submittedName>
        <fullName evidence="2">Uncharacterized protein</fullName>
    </submittedName>
</protein>
<evidence type="ECO:0000256" key="1">
    <source>
        <dbReference type="SAM" id="MobiDB-lite"/>
    </source>
</evidence>
<name>A0AAD7WBL9_9TELE</name>
<dbReference type="Proteomes" id="UP001221898">
    <property type="component" value="Unassembled WGS sequence"/>
</dbReference>
<feature type="compositionally biased region" description="Pro residues" evidence="1">
    <location>
        <begin position="1"/>
        <end position="11"/>
    </location>
</feature>
<evidence type="ECO:0000313" key="3">
    <source>
        <dbReference type="Proteomes" id="UP001221898"/>
    </source>
</evidence>
<evidence type="ECO:0000313" key="2">
    <source>
        <dbReference type="EMBL" id="KAJ8390703.1"/>
    </source>
</evidence>
<accession>A0AAD7WBL9</accession>
<proteinExistence type="predicted"/>
<reference evidence="2" key="1">
    <citation type="journal article" date="2023" name="Science">
        <title>Genome structures resolve the early diversification of teleost fishes.</title>
        <authorList>
            <person name="Parey E."/>
            <person name="Louis A."/>
            <person name="Montfort J."/>
            <person name="Bouchez O."/>
            <person name="Roques C."/>
            <person name="Iampietro C."/>
            <person name="Lluch J."/>
            <person name="Castinel A."/>
            <person name="Donnadieu C."/>
            <person name="Desvignes T."/>
            <person name="Floi Bucao C."/>
            <person name="Jouanno E."/>
            <person name="Wen M."/>
            <person name="Mejri S."/>
            <person name="Dirks R."/>
            <person name="Jansen H."/>
            <person name="Henkel C."/>
            <person name="Chen W.J."/>
            <person name="Zahm M."/>
            <person name="Cabau C."/>
            <person name="Klopp C."/>
            <person name="Thompson A.W."/>
            <person name="Robinson-Rechavi M."/>
            <person name="Braasch I."/>
            <person name="Lecointre G."/>
            <person name="Bobe J."/>
            <person name="Postlethwait J.H."/>
            <person name="Berthelot C."/>
            <person name="Roest Crollius H."/>
            <person name="Guiguen Y."/>
        </authorList>
    </citation>
    <scope>NUCLEOTIDE SEQUENCE</scope>
    <source>
        <strain evidence="2">NC1722</strain>
    </source>
</reference>
<dbReference type="EMBL" id="JAINUG010000166">
    <property type="protein sequence ID" value="KAJ8390703.1"/>
    <property type="molecule type" value="Genomic_DNA"/>
</dbReference>
<comment type="caution">
    <text evidence="2">The sequence shown here is derived from an EMBL/GenBank/DDBJ whole genome shotgun (WGS) entry which is preliminary data.</text>
</comment>
<keyword evidence="3" id="KW-1185">Reference proteome</keyword>
<dbReference type="AlphaFoldDB" id="A0AAD7WBL9"/>
<organism evidence="2 3">
    <name type="scientific">Aldrovandia affinis</name>
    <dbReference type="NCBI Taxonomy" id="143900"/>
    <lineage>
        <taxon>Eukaryota</taxon>
        <taxon>Metazoa</taxon>
        <taxon>Chordata</taxon>
        <taxon>Craniata</taxon>
        <taxon>Vertebrata</taxon>
        <taxon>Euteleostomi</taxon>
        <taxon>Actinopterygii</taxon>
        <taxon>Neopterygii</taxon>
        <taxon>Teleostei</taxon>
        <taxon>Notacanthiformes</taxon>
        <taxon>Halosauridae</taxon>
        <taxon>Aldrovandia</taxon>
    </lineage>
</organism>